<dbReference type="PROSITE" id="PS50108">
    <property type="entry name" value="CRIB"/>
    <property type="match status" value="1"/>
</dbReference>
<dbReference type="PROSITE" id="PS00108">
    <property type="entry name" value="PROTEIN_KINASE_ST"/>
    <property type="match status" value="1"/>
</dbReference>
<feature type="compositionally biased region" description="Polar residues" evidence="13">
    <location>
        <begin position="471"/>
        <end position="494"/>
    </location>
</feature>
<organism evidence="16 17">
    <name type="scientific">Kazachstania africana (strain ATCC 22294 / BCRC 22015 / CBS 2517 / CECT 1963 / NBRC 1671 / NRRL Y-8276)</name>
    <name type="common">Yeast</name>
    <name type="synonym">Kluyveromyces africanus</name>
    <dbReference type="NCBI Taxonomy" id="1071382"/>
    <lineage>
        <taxon>Eukaryota</taxon>
        <taxon>Fungi</taxon>
        <taxon>Dikarya</taxon>
        <taxon>Ascomycota</taxon>
        <taxon>Saccharomycotina</taxon>
        <taxon>Saccharomycetes</taxon>
        <taxon>Saccharomycetales</taxon>
        <taxon>Saccharomycetaceae</taxon>
        <taxon>Kazachstania</taxon>
    </lineage>
</organism>
<comment type="subcellular location">
    <subcellularLocation>
        <location evidence="1">Cytoplasm</location>
    </subcellularLocation>
</comment>
<dbReference type="GO" id="GO:0000131">
    <property type="term" value="C:incipient cellular bud site"/>
    <property type="evidence" value="ECO:0007669"/>
    <property type="project" value="EnsemblFungi"/>
</dbReference>
<dbReference type="PANTHER" id="PTHR45832">
    <property type="entry name" value="SERINE/THREONINE-PROTEIN KINASE SAMKA-RELATED-RELATED"/>
    <property type="match status" value="1"/>
</dbReference>
<feature type="domain" description="CRIB" evidence="15">
    <location>
        <begin position="296"/>
        <end position="309"/>
    </location>
</feature>
<proteinExistence type="inferred from homology"/>
<evidence type="ECO:0000259" key="15">
    <source>
        <dbReference type="PROSITE" id="PS50108"/>
    </source>
</evidence>
<dbReference type="EMBL" id="HE650821">
    <property type="protein sequence ID" value="CCF55614.1"/>
    <property type="molecule type" value="Genomic_DNA"/>
</dbReference>
<dbReference type="GO" id="GO:0007096">
    <property type="term" value="P:regulation of exit from mitosis"/>
    <property type="evidence" value="ECO:0007669"/>
    <property type="project" value="EnsemblFungi"/>
</dbReference>
<name>H2AML4_KAZAF</name>
<dbReference type="GO" id="GO:0001403">
    <property type="term" value="P:invasive growth in response to glucose limitation"/>
    <property type="evidence" value="ECO:0007669"/>
    <property type="project" value="EnsemblFungi"/>
</dbReference>
<keyword evidence="7 12" id="KW-0547">Nucleotide-binding</keyword>
<evidence type="ECO:0000259" key="14">
    <source>
        <dbReference type="PROSITE" id="PS50011"/>
    </source>
</evidence>
<dbReference type="GO" id="GO:0001402">
    <property type="term" value="P:signal transduction involved in filamentous growth"/>
    <property type="evidence" value="ECO:0007669"/>
    <property type="project" value="EnsemblFungi"/>
</dbReference>
<dbReference type="GO" id="GO:0010629">
    <property type="term" value="P:negative regulation of gene expression"/>
    <property type="evidence" value="ECO:0007669"/>
    <property type="project" value="EnsemblFungi"/>
</dbReference>
<dbReference type="RefSeq" id="XP_003954749.1">
    <property type="nucleotide sequence ID" value="XM_003954700.1"/>
</dbReference>
<feature type="region of interest" description="Disordered" evidence="13">
    <location>
        <begin position="508"/>
        <end position="540"/>
    </location>
</feature>
<feature type="compositionally biased region" description="Low complexity" evidence="13">
    <location>
        <begin position="370"/>
        <end position="387"/>
    </location>
</feature>
<feature type="region of interest" description="Disordered" evidence="13">
    <location>
        <begin position="846"/>
        <end position="885"/>
    </location>
</feature>
<dbReference type="GO" id="GO:0008349">
    <property type="term" value="F:MAP kinase kinase kinase kinase activity"/>
    <property type="evidence" value="ECO:0007669"/>
    <property type="project" value="EnsemblFungi"/>
</dbReference>
<feature type="compositionally biased region" description="Basic and acidic residues" evidence="13">
    <location>
        <begin position="531"/>
        <end position="540"/>
    </location>
</feature>
<feature type="compositionally biased region" description="Polar residues" evidence="13">
    <location>
        <begin position="1"/>
        <end position="24"/>
    </location>
</feature>
<feature type="compositionally biased region" description="Low complexity" evidence="13">
    <location>
        <begin position="225"/>
        <end position="239"/>
    </location>
</feature>
<dbReference type="InterPro" id="IPR017441">
    <property type="entry name" value="Protein_kinase_ATP_BS"/>
</dbReference>
<feature type="region of interest" description="Disordered" evidence="13">
    <location>
        <begin position="370"/>
        <end position="390"/>
    </location>
</feature>
<feature type="compositionally biased region" description="Polar residues" evidence="13">
    <location>
        <begin position="153"/>
        <end position="174"/>
    </location>
</feature>
<dbReference type="KEGG" id="kaf:KAFR_0A01760"/>
<sequence length="885" mass="97671">MTFATDATNLTEQVVDESNAQETDSNTDENFYLPRTPATLNVNALHDDEEQEEEEENSYKSMDPKNTNQFVHISNRTKDHDIDTTIDSKNNTLDDPIQFKRVSSSSIISNLSSGNSSNNHNDGNRTPILPNDNKPSPSTVVKEDRKIRHSIGTAFNNSSSTSRSATPKLPQTTPSPSPAIIDEKKSSNISSSTFGISGSSPFRSFSIHSTKKKGNKNSATFSNRDSNTSTMSSHSNDSSGHLNKSSGGAGSRIMKGVFSSFVSNIKRNSTEYNKRSSSSSSSLNGTPSSNVFSIKISTPYNAKHVHHVGIDSKTGEYIGLPAEWERLLTSNGITKKEQQQNMGTMVDIVKFYQDVTESNGEAKIIKTFNNSNMSFPSSNSSSSNRSSARMLKTNSDLLSVSTPKINQHNNTFTPSSTLNNSPLLSTPQSNIISIGSVNLTSNSATNYSQSNEKFIPTRPAPKPPSGRTIDATKQSPIASPSVSKTIPYSESSNIDTPKKLQENVLEHIEPSKKELPPIPKGDSAKASKAIARRDSKKQIEKERRKKEVLNKLAEICSGGDPTQKYVNLIKIGQGASGGVYTATDVNTEASVAIKKMNFEKQPKKELIVNEILVMKASRHENIVNFIDSYFLNGNLWVIMEYMKGGSLTDVVTHCILTEQQISTVTRETLNGLRFLHSKGVIHRDIKSDNVLLSLSGDIKLTDFGFCAQINEINLKRTTMVGTPYWMAPEVVSRKEYGPKVDIWSLGIMIIEMIEGEPPYLNETPLRALYLIATNGTPELKDPDSLSECLKAFLDWCLKVDPHERASATELLNDRFIVEFSEKTETLSPLVKLARMKKLEEEAEITEEETYAEDTLNKEDVEEEAHTTVEKNNEEAVQANADFKNL</sequence>
<keyword evidence="17" id="KW-1185">Reference proteome</keyword>
<evidence type="ECO:0000256" key="8">
    <source>
        <dbReference type="ARBA" id="ARBA00022777"/>
    </source>
</evidence>
<dbReference type="InterPro" id="IPR011009">
    <property type="entry name" value="Kinase-like_dom_sf"/>
</dbReference>
<evidence type="ECO:0000313" key="16">
    <source>
        <dbReference type="EMBL" id="CCF55614.1"/>
    </source>
</evidence>
<comment type="catalytic activity">
    <reaction evidence="10">
        <text>L-threonyl-[protein] + ATP = O-phospho-L-threonyl-[protein] + ADP + H(+)</text>
        <dbReference type="Rhea" id="RHEA:46608"/>
        <dbReference type="Rhea" id="RHEA-COMP:11060"/>
        <dbReference type="Rhea" id="RHEA-COMP:11605"/>
        <dbReference type="ChEBI" id="CHEBI:15378"/>
        <dbReference type="ChEBI" id="CHEBI:30013"/>
        <dbReference type="ChEBI" id="CHEBI:30616"/>
        <dbReference type="ChEBI" id="CHEBI:61977"/>
        <dbReference type="ChEBI" id="CHEBI:456216"/>
        <dbReference type="EC" id="2.7.11.1"/>
    </reaction>
</comment>
<dbReference type="GO" id="GO:0005524">
    <property type="term" value="F:ATP binding"/>
    <property type="evidence" value="ECO:0007669"/>
    <property type="project" value="UniProtKB-UniRule"/>
</dbReference>
<dbReference type="FunCoup" id="H2AML4">
    <property type="interactions" value="502"/>
</dbReference>
<dbReference type="InterPro" id="IPR051931">
    <property type="entry name" value="PAK3-like"/>
</dbReference>
<dbReference type="STRING" id="1071382.H2AML4"/>
<evidence type="ECO:0000256" key="4">
    <source>
        <dbReference type="ARBA" id="ARBA00022490"/>
    </source>
</evidence>
<evidence type="ECO:0000256" key="9">
    <source>
        <dbReference type="ARBA" id="ARBA00022840"/>
    </source>
</evidence>
<evidence type="ECO:0000256" key="13">
    <source>
        <dbReference type="SAM" id="MobiDB-lite"/>
    </source>
</evidence>
<dbReference type="SMART" id="SM00285">
    <property type="entry name" value="PBD"/>
    <property type="match status" value="1"/>
</dbReference>
<reference evidence="16 17" key="1">
    <citation type="journal article" date="2011" name="Proc. Natl. Acad. Sci. U.S.A.">
        <title>Evolutionary erosion of yeast sex chromosomes by mating-type switching accidents.</title>
        <authorList>
            <person name="Gordon J.L."/>
            <person name="Armisen D."/>
            <person name="Proux-Wera E."/>
            <person name="Oheigeartaigh S.S."/>
            <person name="Byrne K.P."/>
            <person name="Wolfe K.H."/>
        </authorList>
    </citation>
    <scope>NUCLEOTIDE SEQUENCE [LARGE SCALE GENOMIC DNA]</scope>
    <source>
        <strain evidence="17">ATCC 22294 / BCRC 22015 / CBS 2517 / CECT 1963 / NBRC 1671 / NRRL Y-8276</strain>
    </source>
</reference>
<dbReference type="GO" id="GO:0043332">
    <property type="term" value="C:mating projection tip"/>
    <property type="evidence" value="ECO:0007669"/>
    <property type="project" value="EnsemblFungi"/>
</dbReference>
<evidence type="ECO:0000256" key="10">
    <source>
        <dbReference type="ARBA" id="ARBA00047899"/>
    </source>
</evidence>
<keyword evidence="4" id="KW-0963">Cytoplasm</keyword>
<evidence type="ECO:0000256" key="3">
    <source>
        <dbReference type="ARBA" id="ARBA00012513"/>
    </source>
</evidence>
<dbReference type="InParanoid" id="H2AML4"/>
<keyword evidence="5" id="KW-0723">Serine/threonine-protein kinase</keyword>
<feature type="region of interest" description="Disordered" evidence="13">
    <location>
        <begin position="108"/>
        <end position="249"/>
    </location>
</feature>
<dbReference type="Pfam" id="PF00786">
    <property type="entry name" value="PBD"/>
    <property type="match status" value="1"/>
</dbReference>
<dbReference type="GO" id="GO:0007124">
    <property type="term" value="P:pseudohyphal growth"/>
    <property type="evidence" value="ECO:0007669"/>
    <property type="project" value="EnsemblFungi"/>
</dbReference>
<evidence type="ECO:0000256" key="2">
    <source>
        <dbReference type="ARBA" id="ARBA00008874"/>
    </source>
</evidence>
<feature type="binding site" evidence="12">
    <location>
        <position position="595"/>
    </location>
    <ligand>
        <name>ATP</name>
        <dbReference type="ChEBI" id="CHEBI:30616"/>
    </ligand>
</feature>
<accession>H2AML4</accession>
<keyword evidence="6" id="KW-0808">Transferase</keyword>
<dbReference type="GO" id="GO:0007118">
    <property type="term" value="P:budding cell apical bud growth"/>
    <property type="evidence" value="ECO:0007669"/>
    <property type="project" value="EnsemblFungi"/>
</dbReference>
<dbReference type="Gene3D" id="3.30.200.20">
    <property type="entry name" value="Phosphorylase Kinase, domain 1"/>
    <property type="match status" value="1"/>
</dbReference>
<dbReference type="SMART" id="SM00220">
    <property type="entry name" value="S_TKc"/>
    <property type="match status" value="1"/>
</dbReference>
<dbReference type="Pfam" id="PF00069">
    <property type="entry name" value="Pkinase"/>
    <property type="match status" value="1"/>
</dbReference>
<feature type="compositionally biased region" description="Low complexity" evidence="13">
    <location>
        <begin position="108"/>
        <end position="121"/>
    </location>
</feature>
<dbReference type="GO" id="GO:0000750">
    <property type="term" value="P:pheromone-dependent signal transduction involved in conjugation with cellular fusion"/>
    <property type="evidence" value="ECO:0007669"/>
    <property type="project" value="EnsemblFungi"/>
</dbReference>
<dbReference type="GO" id="GO:0005737">
    <property type="term" value="C:cytoplasm"/>
    <property type="evidence" value="ECO:0007669"/>
    <property type="project" value="UniProtKB-SubCell"/>
</dbReference>
<dbReference type="GO" id="GO:0044025">
    <property type="term" value="F:histone H2BS14 kinase activity"/>
    <property type="evidence" value="ECO:0007669"/>
    <property type="project" value="EnsemblFungi"/>
</dbReference>
<dbReference type="HOGENOM" id="CLU_000288_26_3_1"/>
<evidence type="ECO:0000256" key="12">
    <source>
        <dbReference type="PROSITE-ProRule" id="PRU10141"/>
    </source>
</evidence>
<dbReference type="CDD" id="cd06614">
    <property type="entry name" value="STKc_PAK"/>
    <property type="match status" value="1"/>
</dbReference>
<feature type="compositionally biased region" description="Low complexity" evidence="13">
    <location>
        <begin position="187"/>
        <end position="200"/>
    </location>
</feature>
<dbReference type="SUPFAM" id="SSF56112">
    <property type="entry name" value="Protein kinase-like (PK-like)"/>
    <property type="match status" value="1"/>
</dbReference>
<protein>
    <recommendedName>
        <fullName evidence="3">non-specific serine/threonine protein kinase</fullName>
        <ecNumber evidence="3">2.7.11.1</ecNumber>
    </recommendedName>
</protein>
<dbReference type="EC" id="2.7.11.1" evidence="3"/>
<dbReference type="InterPro" id="IPR036936">
    <property type="entry name" value="CRIB_dom_sf"/>
</dbReference>
<dbReference type="GO" id="GO:0106310">
    <property type="term" value="F:protein serine kinase activity"/>
    <property type="evidence" value="ECO:0007669"/>
    <property type="project" value="RHEA"/>
</dbReference>
<evidence type="ECO:0000256" key="6">
    <source>
        <dbReference type="ARBA" id="ARBA00022679"/>
    </source>
</evidence>
<dbReference type="Proteomes" id="UP000005220">
    <property type="component" value="Chromosome 1"/>
</dbReference>
<dbReference type="GO" id="GO:0034063">
    <property type="term" value="P:stress granule assembly"/>
    <property type="evidence" value="ECO:0007669"/>
    <property type="project" value="EnsemblFungi"/>
</dbReference>
<dbReference type="FunFam" id="1.10.510.10:FF:000011">
    <property type="entry name" value="Non-specific serine/threonine protein kinase"/>
    <property type="match status" value="1"/>
</dbReference>
<dbReference type="InterPro" id="IPR008271">
    <property type="entry name" value="Ser/Thr_kinase_AS"/>
</dbReference>
<keyword evidence="9 12" id="KW-0067">ATP-binding</keyword>
<comment type="similarity">
    <text evidence="2">Belongs to the protein kinase superfamily. STE Ser/Thr protein kinase family. STE20 subfamily.</text>
</comment>
<dbReference type="CDD" id="cd01093">
    <property type="entry name" value="CRIB_PAK_like"/>
    <property type="match status" value="1"/>
</dbReference>
<feature type="compositionally biased region" description="Basic and acidic residues" evidence="13">
    <location>
        <begin position="854"/>
        <end position="873"/>
    </location>
</feature>
<dbReference type="eggNOG" id="KOG0578">
    <property type="taxonomic scope" value="Eukaryota"/>
</dbReference>
<feature type="region of interest" description="Disordered" evidence="13">
    <location>
        <begin position="1"/>
        <end position="33"/>
    </location>
</feature>
<dbReference type="GO" id="GO:2000910">
    <property type="term" value="P:negative regulation of sterol import"/>
    <property type="evidence" value="ECO:0007669"/>
    <property type="project" value="EnsemblFungi"/>
</dbReference>
<evidence type="ECO:0000256" key="1">
    <source>
        <dbReference type="ARBA" id="ARBA00004496"/>
    </source>
</evidence>
<dbReference type="Gene3D" id="1.10.510.10">
    <property type="entry name" value="Transferase(Phosphotransferase) domain 1"/>
    <property type="match status" value="1"/>
</dbReference>
<evidence type="ECO:0000256" key="5">
    <source>
        <dbReference type="ARBA" id="ARBA00022527"/>
    </source>
</evidence>
<evidence type="ECO:0000256" key="11">
    <source>
        <dbReference type="ARBA" id="ARBA00048679"/>
    </source>
</evidence>
<dbReference type="InterPro" id="IPR000095">
    <property type="entry name" value="CRIB_dom"/>
</dbReference>
<feature type="compositionally biased region" description="Acidic residues" evidence="13">
    <location>
        <begin position="47"/>
        <end position="56"/>
    </location>
</feature>
<dbReference type="GO" id="GO:0000122">
    <property type="term" value="P:negative regulation of transcription by RNA polymerase II"/>
    <property type="evidence" value="ECO:0007669"/>
    <property type="project" value="EnsemblFungi"/>
</dbReference>
<dbReference type="PROSITE" id="PS00107">
    <property type="entry name" value="PROTEIN_KINASE_ATP"/>
    <property type="match status" value="1"/>
</dbReference>
<dbReference type="InterPro" id="IPR033923">
    <property type="entry name" value="PAK_BD"/>
</dbReference>
<gene>
    <name evidence="16" type="primary">KAFR0A01760</name>
    <name evidence="16" type="ORF">KAFR_0A01760</name>
</gene>
<feature type="region of interest" description="Disordered" evidence="13">
    <location>
        <begin position="47"/>
        <end position="67"/>
    </location>
</feature>
<evidence type="ECO:0000313" key="17">
    <source>
        <dbReference type="Proteomes" id="UP000005220"/>
    </source>
</evidence>
<dbReference type="Gene3D" id="3.90.810.10">
    <property type="entry name" value="CRIB domain"/>
    <property type="match status" value="1"/>
</dbReference>
<dbReference type="GO" id="GO:0005634">
    <property type="term" value="C:nucleus"/>
    <property type="evidence" value="ECO:0007669"/>
    <property type="project" value="EnsemblFungi"/>
</dbReference>
<evidence type="ECO:0000256" key="7">
    <source>
        <dbReference type="ARBA" id="ARBA00022741"/>
    </source>
</evidence>
<feature type="domain" description="Protein kinase" evidence="14">
    <location>
        <begin position="565"/>
        <end position="816"/>
    </location>
</feature>
<dbReference type="GO" id="GO:0043065">
    <property type="term" value="P:positive regulation of apoptotic process"/>
    <property type="evidence" value="ECO:0007669"/>
    <property type="project" value="EnsemblFungi"/>
</dbReference>
<comment type="catalytic activity">
    <reaction evidence="11">
        <text>L-seryl-[protein] + ATP = O-phospho-L-seryl-[protein] + ADP + H(+)</text>
        <dbReference type="Rhea" id="RHEA:17989"/>
        <dbReference type="Rhea" id="RHEA-COMP:9863"/>
        <dbReference type="Rhea" id="RHEA-COMP:11604"/>
        <dbReference type="ChEBI" id="CHEBI:15378"/>
        <dbReference type="ChEBI" id="CHEBI:29999"/>
        <dbReference type="ChEBI" id="CHEBI:30616"/>
        <dbReference type="ChEBI" id="CHEBI:83421"/>
        <dbReference type="ChEBI" id="CHEBI:456216"/>
        <dbReference type="EC" id="2.7.11.1"/>
    </reaction>
</comment>
<dbReference type="PROSITE" id="PS50011">
    <property type="entry name" value="PROTEIN_KINASE_DOM"/>
    <property type="match status" value="1"/>
</dbReference>
<dbReference type="GO" id="GO:0007121">
    <property type="term" value="P:bipolar cellular bud site selection"/>
    <property type="evidence" value="ECO:0007669"/>
    <property type="project" value="EnsemblFungi"/>
</dbReference>
<feature type="region of interest" description="Disordered" evidence="13">
    <location>
        <begin position="449"/>
        <end position="494"/>
    </location>
</feature>
<dbReference type="GO" id="GO:0035376">
    <property type="term" value="P:sterol import"/>
    <property type="evidence" value="ECO:0007669"/>
    <property type="project" value="EnsemblFungi"/>
</dbReference>
<dbReference type="GO" id="GO:0000011">
    <property type="term" value="P:vacuole inheritance"/>
    <property type="evidence" value="ECO:0007669"/>
    <property type="project" value="EnsemblFungi"/>
</dbReference>
<dbReference type="GO" id="GO:0007232">
    <property type="term" value="P:osmosensory signaling pathway via Sho1 osmosensor"/>
    <property type="evidence" value="ECO:0007669"/>
    <property type="project" value="EnsemblFungi"/>
</dbReference>
<dbReference type="PANTHER" id="PTHR45832:SF22">
    <property type="entry name" value="SERINE_THREONINE-PROTEIN KINASE SAMKA-RELATED"/>
    <property type="match status" value="1"/>
</dbReference>
<dbReference type="GO" id="GO:0070301">
    <property type="term" value="P:cellular response to hydrogen peroxide"/>
    <property type="evidence" value="ECO:0007669"/>
    <property type="project" value="EnsemblFungi"/>
</dbReference>
<dbReference type="OrthoDB" id="248923at2759"/>
<keyword evidence="8" id="KW-0418">Kinase</keyword>
<dbReference type="AlphaFoldDB" id="H2AML4"/>
<dbReference type="GeneID" id="13886520"/>
<dbReference type="InterPro" id="IPR000719">
    <property type="entry name" value="Prot_kinase_dom"/>
</dbReference>